<keyword evidence="3" id="KW-0418">Kinase</keyword>
<dbReference type="PANTHER" id="PTHR11042">
    <property type="entry name" value="EUKARYOTIC TRANSLATION INITIATION FACTOR 2-ALPHA KINASE EIF2-ALPHA KINASE -RELATED"/>
    <property type="match status" value="1"/>
</dbReference>
<dbReference type="OMA" id="NYLQMEY"/>
<dbReference type="PROSITE" id="PS50011">
    <property type="entry name" value="PROTEIN_KINASE_DOM"/>
    <property type="match status" value="1"/>
</dbReference>
<reference evidence="8 10" key="1">
    <citation type="submission" date="2015-02" db="EMBL/GenBank/DDBJ databases">
        <authorList>
            <person name="Chooi Y.-H."/>
        </authorList>
    </citation>
    <scope>NUCLEOTIDE SEQUENCE [LARGE SCALE GENOMIC DNA]</scope>
    <source>
        <strain evidence="8">E3</strain>
    </source>
</reference>
<keyword evidence="2" id="KW-0547">Nucleotide-binding</keyword>
<accession>A0A0G4IPU4</accession>
<dbReference type="Proteomes" id="UP000290189">
    <property type="component" value="Unassembled WGS sequence"/>
</dbReference>
<dbReference type="GO" id="GO:0005634">
    <property type="term" value="C:nucleus"/>
    <property type="evidence" value="ECO:0007669"/>
    <property type="project" value="TreeGrafter"/>
</dbReference>
<dbReference type="InterPro" id="IPR008271">
    <property type="entry name" value="Ser/Thr_kinase_AS"/>
</dbReference>
<dbReference type="EMBL" id="CDSF01000079">
    <property type="protein sequence ID" value="CEO97378.1"/>
    <property type="molecule type" value="Genomic_DNA"/>
</dbReference>
<evidence type="ECO:0000313" key="11">
    <source>
        <dbReference type="Proteomes" id="UP000290189"/>
    </source>
</evidence>
<evidence type="ECO:0000313" key="8">
    <source>
        <dbReference type="EMBL" id="CEO97378.1"/>
    </source>
</evidence>
<keyword evidence="9" id="KW-0496">Mitochondrion</keyword>
<comment type="similarity">
    <text evidence="6">Belongs to the protein kinase superfamily. Ser/Thr protein kinase family. GCN2 subfamily.</text>
</comment>
<gene>
    <name evidence="8" type="ORF">PBRA_000723</name>
    <name evidence="9" type="ORF">PLBR_LOCUS4904</name>
</gene>
<dbReference type="GO" id="GO:0005524">
    <property type="term" value="F:ATP binding"/>
    <property type="evidence" value="ECO:0007669"/>
    <property type="project" value="UniProtKB-KW"/>
</dbReference>
<keyword evidence="5" id="KW-0652">Protein synthesis inhibitor</keyword>
<dbReference type="AlphaFoldDB" id="A0A0G4IPU4"/>
<evidence type="ECO:0000259" key="7">
    <source>
        <dbReference type="PROSITE" id="PS50011"/>
    </source>
</evidence>
<dbReference type="EMBL" id="OVEO01000008">
    <property type="protein sequence ID" value="SPQ97689.1"/>
    <property type="molecule type" value="Genomic_DNA"/>
</dbReference>
<dbReference type="GO" id="GO:0004672">
    <property type="term" value="F:protein kinase activity"/>
    <property type="evidence" value="ECO:0007669"/>
    <property type="project" value="InterPro"/>
</dbReference>
<keyword evidence="10" id="KW-1185">Reference proteome</keyword>
<evidence type="ECO:0000256" key="2">
    <source>
        <dbReference type="ARBA" id="ARBA00022741"/>
    </source>
</evidence>
<dbReference type="STRING" id="37360.A0A0G4IPU4"/>
<dbReference type="SMART" id="SM00220">
    <property type="entry name" value="S_TKc"/>
    <property type="match status" value="1"/>
</dbReference>
<dbReference type="InterPro" id="IPR050339">
    <property type="entry name" value="CC_SR_Kinase"/>
</dbReference>
<sequence length="463" mass="51208">MELHHMSAMKPAANGTPHLGSKRVALESPMPNASFGVRLTFQDDEIPHPQTPRLPILDDIEFITPVCTSTENDQARAARVRRMPCQPLLSPETPQRISEKTLLLSPDLTAFDKDRVFKKTPQQQRKRPPAQSLTPINRHRAALWSTTALTSLYEEMQIDDAPTVEKGSREVFLKDFKDKHICGDGHFYQVYRAISTLDERPYALKRSKKPFRGKNDRESYLREVHALKLIPPHPNVVEYYRAWQEEGHLIIQTGLCECSLSDLLDSISGGDNQMFDTGFIARCIVQIAAGLVHIHQCQVFHLDIKPDNILVTRDGTLKIGDFGQCHIANSSLASDQDVHEGDSRYVAPELLQGTPSQVSAAADIFSLGLLALELTAQLDLPSAGPAWQSLRDGHSASQYLDCATALSELIMSMLNPDPSRRPSATEVLAAASELPQSFEYPDIERLLRQRCGGGGGSCVASGA</sequence>
<dbReference type="GO" id="GO:0005737">
    <property type="term" value="C:cytoplasm"/>
    <property type="evidence" value="ECO:0007669"/>
    <property type="project" value="TreeGrafter"/>
</dbReference>
<evidence type="ECO:0000313" key="9">
    <source>
        <dbReference type="EMBL" id="SPQ97689.1"/>
    </source>
</evidence>
<dbReference type="Pfam" id="PF00069">
    <property type="entry name" value="Pkinase"/>
    <property type="match status" value="1"/>
</dbReference>
<dbReference type="Gene3D" id="3.30.200.20">
    <property type="entry name" value="Phosphorylase Kinase, domain 1"/>
    <property type="match status" value="1"/>
</dbReference>
<evidence type="ECO:0000256" key="1">
    <source>
        <dbReference type="ARBA" id="ARBA00022679"/>
    </source>
</evidence>
<protein>
    <recommendedName>
        <fullName evidence="7">Protein kinase domain-containing protein</fullName>
    </recommendedName>
</protein>
<dbReference type="Proteomes" id="UP000039324">
    <property type="component" value="Unassembled WGS sequence"/>
</dbReference>
<dbReference type="GO" id="GO:0017148">
    <property type="term" value="P:negative regulation of translation"/>
    <property type="evidence" value="ECO:0007669"/>
    <property type="project" value="UniProtKB-KW"/>
</dbReference>
<geneLocation type="mitochondrion" evidence="9"/>
<keyword evidence="4" id="KW-0067">ATP-binding</keyword>
<dbReference type="SUPFAM" id="SSF56112">
    <property type="entry name" value="Protein kinase-like (PK-like)"/>
    <property type="match status" value="1"/>
</dbReference>
<proteinExistence type="inferred from homology"/>
<evidence type="ECO:0000256" key="6">
    <source>
        <dbReference type="ARBA" id="ARBA00037982"/>
    </source>
</evidence>
<dbReference type="PROSITE" id="PS00108">
    <property type="entry name" value="PROTEIN_KINASE_ST"/>
    <property type="match status" value="1"/>
</dbReference>
<feature type="domain" description="Protein kinase" evidence="7">
    <location>
        <begin position="176"/>
        <end position="439"/>
    </location>
</feature>
<evidence type="ECO:0000313" key="10">
    <source>
        <dbReference type="Proteomes" id="UP000039324"/>
    </source>
</evidence>
<dbReference type="InterPro" id="IPR000719">
    <property type="entry name" value="Prot_kinase_dom"/>
</dbReference>
<dbReference type="InterPro" id="IPR011009">
    <property type="entry name" value="Kinase-like_dom_sf"/>
</dbReference>
<evidence type="ECO:0000256" key="3">
    <source>
        <dbReference type="ARBA" id="ARBA00022777"/>
    </source>
</evidence>
<dbReference type="Gene3D" id="1.10.510.10">
    <property type="entry name" value="Transferase(Phosphotransferase) domain 1"/>
    <property type="match status" value="1"/>
</dbReference>
<keyword evidence="1" id="KW-0808">Transferase</keyword>
<name>A0A0G4IPU4_PLABS</name>
<evidence type="ECO:0000256" key="4">
    <source>
        <dbReference type="ARBA" id="ARBA00022840"/>
    </source>
</evidence>
<evidence type="ECO:0000256" key="5">
    <source>
        <dbReference type="ARBA" id="ARBA00023193"/>
    </source>
</evidence>
<organism evidence="8 10">
    <name type="scientific">Plasmodiophora brassicae</name>
    <name type="common">Clubroot disease agent</name>
    <dbReference type="NCBI Taxonomy" id="37360"/>
    <lineage>
        <taxon>Eukaryota</taxon>
        <taxon>Sar</taxon>
        <taxon>Rhizaria</taxon>
        <taxon>Endomyxa</taxon>
        <taxon>Phytomyxea</taxon>
        <taxon>Plasmodiophorida</taxon>
        <taxon>Plasmodiophoridae</taxon>
        <taxon>Plasmodiophora</taxon>
    </lineage>
</organism>
<dbReference type="OrthoDB" id="5337378at2759"/>
<reference evidence="9 11" key="2">
    <citation type="submission" date="2018-03" db="EMBL/GenBank/DDBJ databases">
        <authorList>
            <person name="Fogelqvist J."/>
        </authorList>
    </citation>
    <scope>NUCLEOTIDE SEQUENCE [LARGE SCALE GENOMIC DNA]</scope>
</reference>